<gene>
    <name evidence="2" type="ORF">B0T25DRAFT_514332</name>
</gene>
<accession>A0AAJ0HY07</accession>
<evidence type="ECO:0000256" key="1">
    <source>
        <dbReference type="SAM" id="Phobius"/>
    </source>
</evidence>
<evidence type="ECO:0000313" key="3">
    <source>
        <dbReference type="Proteomes" id="UP001275084"/>
    </source>
</evidence>
<feature type="transmembrane region" description="Helical" evidence="1">
    <location>
        <begin position="102"/>
        <end position="122"/>
    </location>
</feature>
<organism evidence="2 3">
    <name type="scientific">Lasiosphaeria hispida</name>
    <dbReference type="NCBI Taxonomy" id="260671"/>
    <lineage>
        <taxon>Eukaryota</taxon>
        <taxon>Fungi</taxon>
        <taxon>Dikarya</taxon>
        <taxon>Ascomycota</taxon>
        <taxon>Pezizomycotina</taxon>
        <taxon>Sordariomycetes</taxon>
        <taxon>Sordariomycetidae</taxon>
        <taxon>Sordariales</taxon>
        <taxon>Lasiosphaeriaceae</taxon>
        <taxon>Lasiosphaeria</taxon>
    </lineage>
</organism>
<reference evidence="2" key="1">
    <citation type="journal article" date="2023" name="Mol. Phylogenet. Evol.">
        <title>Genome-scale phylogeny and comparative genomics of the fungal order Sordariales.</title>
        <authorList>
            <person name="Hensen N."/>
            <person name="Bonometti L."/>
            <person name="Westerberg I."/>
            <person name="Brannstrom I.O."/>
            <person name="Guillou S."/>
            <person name="Cros-Aarteil S."/>
            <person name="Calhoun S."/>
            <person name="Haridas S."/>
            <person name="Kuo A."/>
            <person name="Mondo S."/>
            <person name="Pangilinan J."/>
            <person name="Riley R."/>
            <person name="LaButti K."/>
            <person name="Andreopoulos B."/>
            <person name="Lipzen A."/>
            <person name="Chen C."/>
            <person name="Yan M."/>
            <person name="Daum C."/>
            <person name="Ng V."/>
            <person name="Clum A."/>
            <person name="Steindorff A."/>
            <person name="Ohm R.A."/>
            <person name="Martin F."/>
            <person name="Silar P."/>
            <person name="Natvig D.O."/>
            <person name="Lalanne C."/>
            <person name="Gautier V."/>
            <person name="Ament-Velasquez S.L."/>
            <person name="Kruys A."/>
            <person name="Hutchinson M.I."/>
            <person name="Powell A.J."/>
            <person name="Barry K."/>
            <person name="Miller A.N."/>
            <person name="Grigoriev I.V."/>
            <person name="Debuchy R."/>
            <person name="Gladieux P."/>
            <person name="Hiltunen Thoren M."/>
            <person name="Johannesson H."/>
        </authorList>
    </citation>
    <scope>NUCLEOTIDE SEQUENCE</scope>
    <source>
        <strain evidence="2">CBS 955.72</strain>
    </source>
</reference>
<keyword evidence="1" id="KW-0472">Membrane</keyword>
<protein>
    <submittedName>
        <fullName evidence="2">Uncharacterized protein</fullName>
    </submittedName>
</protein>
<dbReference type="AlphaFoldDB" id="A0AAJ0HY07"/>
<dbReference type="Proteomes" id="UP001275084">
    <property type="component" value="Unassembled WGS sequence"/>
</dbReference>
<name>A0AAJ0HY07_9PEZI</name>
<sequence length="199" mass="21561">MDLWGNVSLSRFAAPTDHVGWQDVPPDPSLEKYSSLIGIPTRGLSPDTNTSYTLETSYFDLDCSKIVNGSTAECGNSTSTNTTKPKFYCFPGSTFSFGIDEMLVLACLVMFVVACIGALLNWRTEAPDILGYVSTMTRDSPHVSVSEGGSALDGIDRARLLKELRVQIQDVRPHDGVGYLAVASVEGPAKLPVADRMYQ</sequence>
<evidence type="ECO:0000313" key="2">
    <source>
        <dbReference type="EMBL" id="KAK3364704.1"/>
    </source>
</evidence>
<comment type="caution">
    <text evidence="2">The sequence shown here is derived from an EMBL/GenBank/DDBJ whole genome shotgun (WGS) entry which is preliminary data.</text>
</comment>
<keyword evidence="3" id="KW-1185">Reference proteome</keyword>
<reference evidence="2" key="2">
    <citation type="submission" date="2023-06" db="EMBL/GenBank/DDBJ databases">
        <authorList>
            <consortium name="Lawrence Berkeley National Laboratory"/>
            <person name="Haridas S."/>
            <person name="Hensen N."/>
            <person name="Bonometti L."/>
            <person name="Westerberg I."/>
            <person name="Brannstrom I.O."/>
            <person name="Guillou S."/>
            <person name="Cros-Aarteil S."/>
            <person name="Calhoun S."/>
            <person name="Kuo A."/>
            <person name="Mondo S."/>
            <person name="Pangilinan J."/>
            <person name="Riley R."/>
            <person name="Labutti K."/>
            <person name="Andreopoulos B."/>
            <person name="Lipzen A."/>
            <person name="Chen C."/>
            <person name="Yanf M."/>
            <person name="Daum C."/>
            <person name="Ng V."/>
            <person name="Clum A."/>
            <person name="Steindorff A."/>
            <person name="Ohm R."/>
            <person name="Martin F."/>
            <person name="Silar P."/>
            <person name="Natvig D."/>
            <person name="Lalanne C."/>
            <person name="Gautier V."/>
            <person name="Ament-Velasquez S.L."/>
            <person name="Kruys A."/>
            <person name="Hutchinson M.I."/>
            <person name="Powell A.J."/>
            <person name="Barry K."/>
            <person name="Miller A.N."/>
            <person name="Grigoriev I.V."/>
            <person name="Debuchy R."/>
            <person name="Gladieux P."/>
            <person name="Thoren M.H."/>
            <person name="Johannesson H."/>
        </authorList>
    </citation>
    <scope>NUCLEOTIDE SEQUENCE</scope>
    <source>
        <strain evidence="2">CBS 955.72</strain>
    </source>
</reference>
<dbReference type="EMBL" id="JAUIQD010000001">
    <property type="protein sequence ID" value="KAK3364704.1"/>
    <property type="molecule type" value="Genomic_DNA"/>
</dbReference>
<proteinExistence type="predicted"/>
<keyword evidence="1" id="KW-1133">Transmembrane helix</keyword>
<keyword evidence="1" id="KW-0812">Transmembrane</keyword>